<dbReference type="PANTHER" id="PTHR19143:SF444">
    <property type="entry name" value="PROTEIN SCABROUS"/>
    <property type="match status" value="1"/>
</dbReference>
<dbReference type="InterPro" id="IPR014716">
    <property type="entry name" value="Fibrinogen_a/b/g_C_1"/>
</dbReference>
<accession>A0AAV4GD09</accession>
<feature type="domain" description="Fibrinogen C-terminal" evidence="1">
    <location>
        <begin position="1"/>
        <end position="134"/>
    </location>
</feature>
<gene>
    <name evidence="2" type="ORF">ElyMa_004110700</name>
</gene>
<dbReference type="SUPFAM" id="SSF56496">
    <property type="entry name" value="Fibrinogen C-terminal domain-like"/>
    <property type="match status" value="1"/>
</dbReference>
<sequence>MNGPRMHHYELRIDLKVDGQDLFAHYTDFKIEDESNNYRLRLGTYSGTIGEASSGVGFSYSNGHEFSTFDKDNDARIFSDCAVTQQGAWWYGNCHYHYANLNGLWGSKGWGGLIWYTGSESLIADWTEMKIRRI</sequence>
<dbReference type="SMART" id="SM00186">
    <property type="entry name" value="FBG"/>
    <property type="match status" value="1"/>
</dbReference>
<dbReference type="InterPro" id="IPR050373">
    <property type="entry name" value="Fibrinogen_C-term_domain"/>
</dbReference>
<protein>
    <submittedName>
        <fullName evidence="2">Tenascin</fullName>
    </submittedName>
</protein>
<dbReference type="Proteomes" id="UP000762676">
    <property type="component" value="Unassembled WGS sequence"/>
</dbReference>
<dbReference type="GO" id="GO:0005615">
    <property type="term" value="C:extracellular space"/>
    <property type="evidence" value="ECO:0007669"/>
    <property type="project" value="TreeGrafter"/>
</dbReference>
<evidence type="ECO:0000259" key="1">
    <source>
        <dbReference type="PROSITE" id="PS51406"/>
    </source>
</evidence>
<dbReference type="PANTHER" id="PTHR19143">
    <property type="entry name" value="FIBRINOGEN/TENASCIN/ANGIOPOEITIN"/>
    <property type="match status" value="1"/>
</dbReference>
<name>A0AAV4GD09_9GAST</name>
<dbReference type="PROSITE" id="PS51406">
    <property type="entry name" value="FIBRINOGEN_C_2"/>
    <property type="match status" value="1"/>
</dbReference>
<evidence type="ECO:0000313" key="3">
    <source>
        <dbReference type="Proteomes" id="UP000762676"/>
    </source>
</evidence>
<evidence type="ECO:0000313" key="2">
    <source>
        <dbReference type="EMBL" id="GFR82915.1"/>
    </source>
</evidence>
<proteinExistence type="predicted"/>
<reference evidence="2 3" key="1">
    <citation type="journal article" date="2021" name="Elife">
        <title>Chloroplast acquisition without the gene transfer in kleptoplastic sea slugs, Plakobranchus ocellatus.</title>
        <authorList>
            <person name="Maeda T."/>
            <person name="Takahashi S."/>
            <person name="Yoshida T."/>
            <person name="Shimamura S."/>
            <person name="Takaki Y."/>
            <person name="Nagai Y."/>
            <person name="Toyoda A."/>
            <person name="Suzuki Y."/>
            <person name="Arimoto A."/>
            <person name="Ishii H."/>
            <person name="Satoh N."/>
            <person name="Nishiyama T."/>
            <person name="Hasebe M."/>
            <person name="Maruyama T."/>
            <person name="Minagawa J."/>
            <person name="Obokata J."/>
            <person name="Shigenobu S."/>
        </authorList>
    </citation>
    <scope>NUCLEOTIDE SEQUENCE [LARGE SCALE GENOMIC DNA]</scope>
</reference>
<keyword evidence="3" id="KW-1185">Reference proteome</keyword>
<dbReference type="EMBL" id="BMAT01008349">
    <property type="protein sequence ID" value="GFR82915.1"/>
    <property type="molecule type" value="Genomic_DNA"/>
</dbReference>
<dbReference type="AlphaFoldDB" id="A0AAV4GD09"/>
<dbReference type="Gene3D" id="3.90.215.10">
    <property type="entry name" value="Gamma Fibrinogen, chain A, domain 1"/>
    <property type="match status" value="1"/>
</dbReference>
<organism evidence="2 3">
    <name type="scientific">Elysia marginata</name>
    <dbReference type="NCBI Taxonomy" id="1093978"/>
    <lineage>
        <taxon>Eukaryota</taxon>
        <taxon>Metazoa</taxon>
        <taxon>Spiralia</taxon>
        <taxon>Lophotrochozoa</taxon>
        <taxon>Mollusca</taxon>
        <taxon>Gastropoda</taxon>
        <taxon>Heterobranchia</taxon>
        <taxon>Euthyneura</taxon>
        <taxon>Panpulmonata</taxon>
        <taxon>Sacoglossa</taxon>
        <taxon>Placobranchoidea</taxon>
        <taxon>Plakobranchidae</taxon>
        <taxon>Elysia</taxon>
    </lineage>
</organism>
<dbReference type="InterPro" id="IPR036056">
    <property type="entry name" value="Fibrinogen-like_C"/>
</dbReference>
<comment type="caution">
    <text evidence="2">The sequence shown here is derived from an EMBL/GenBank/DDBJ whole genome shotgun (WGS) entry which is preliminary data.</text>
</comment>
<dbReference type="Pfam" id="PF00147">
    <property type="entry name" value="Fibrinogen_C"/>
    <property type="match status" value="1"/>
</dbReference>
<dbReference type="InterPro" id="IPR002181">
    <property type="entry name" value="Fibrinogen_a/b/g_C_dom"/>
</dbReference>